<dbReference type="PIRSF" id="PIRSF005902">
    <property type="entry name" value="DNase_TatD"/>
    <property type="match status" value="1"/>
</dbReference>
<dbReference type="InterPro" id="IPR001130">
    <property type="entry name" value="TatD-like"/>
</dbReference>
<feature type="binding site" evidence="4">
    <location>
        <position position="11"/>
    </location>
    <ligand>
        <name>a divalent metal cation</name>
        <dbReference type="ChEBI" id="CHEBI:60240"/>
        <label>1</label>
    </ligand>
</feature>
<dbReference type="PROSITE" id="PS01137">
    <property type="entry name" value="TATD_1"/>
    <property type="match status" value="1"/>
</dbReference>
<feature type="binding site" evidence="4">
    <location>
        <position position="98"/>
    </location>
    <ligand>
        <name>a divalent metal cation</name>
        <dbReference type="ChEBI" id="CHEBI:60240"/>
        <label>1</label>
    </ligand>
</feature>
<dbReference type="InterPro" id="IPR032466">
    <property type="entry name" value="Metal_Hydrolase"/>
</dbReference>
<dbReference type="AlphaFoldDB" id="A0A9X2WKL9"/>
<name>A0A9X2WKL9_9GAMM</name>
<dbReference type="GO" id="GO:0005829">
    <property type="term" value="C:cytosol"/>
    <property type="evidence" value="ECO:0007669"/>
    <property type="project" value="TreeGrafter"/>
</dbReference>
<dbReference type="PANTHER" id="PTHR46124">
    <property type="entry name" value="D-AMINOACYL-TRNA DEACYLASE"/>
    <property type="match status" value="1"/>
</dbReference>
<dbReference type="Gene3D" id="3.20.20.140">
    <property type="entry name" value="Metal-dependent hydrolases"/>
    <property type="match status" value="1"/>
</dbReference>
<accession>A0A9X2WKL9</accession>
<dbReference type="RefSeq" id="WP_261297313.1">
    <property type="nucleotide sequence ID" value="NZ_JAMTCD010000003.1"/>
</dbReference>
<evidence type="ECO:0000256" key="2">
    <source>
        <dbReference type="ARBA" id="ARBA00022723"/>
    </source>
</evidence>
<feature type="binding site" evidence="4">
    <location>
        <position position="9"/>
    </location>
    <ligand>
        <name>a divalent metal cation</name>
        <dbReference type="ChEBI" id="CHEBI:60240"/>
        <label>1</label>
    </ligand>
</feature>
<evidence type="ECO:0000256" key="4">
    <source>
        <dbReference type="PIRSR" id="PIRSR005902-1"/>
    </source>
</evidence>
<dbReference type="Proteomes" id="UP001155546">
    <property type="component" value="Unassembled WGS sequence"/>
</dbReference>
<dbReference type="FunFam" id="3.20.20.140:FF:000005">
    <property type="entry name" value="TatD family hydrolase"/>
    <property type="match status" value="1"/>
</dbReference>
<dbReference type="GO" id="GO:0046872">
    <property type="term" value="F:metal ion binding"/>
    <property type="evidence" value="ECO:0007669"/>
    <property type="project" value="UniProtKB-KW"/>
</dbReference>
<feature type="binding site" evidence="4">
    <location>
        <position position="132"/>
    </location>
    <ligand>
        <name>a divalent metal cation</name>
        <dbReference type="ChEBI" id="CHEBI:60240"/>
        <label>2</label>
    </ligand>
</feature>
<comment type="caution">
    <text evidence="5">The sequence shown here is derived from an EMBL/GenBank/DDBJ whole genome shotgun (WGS) entry which is preliminary data.</text>
</comment>
<proteinExistence type="inferred from homology"/>
<dbReference type="InterPro" id="IPR018228">
    <property type="entry name" value="DNase_TatD-rel_CS"/>
</dbReference>
<dbReference type="CDD" id="cd01310">
    <property type="entry name" value="TatD_DNAse"/>
    <property type="match status" value="1"/>
</dbReference>
<comment type="similarity">
    <text evidence="1">Belongs to the metallo-dependent hydrolases superfamily. TatD-type hydrolase family.</text>
</comment>
<reference evidence="5" key="1">
    <citation type="journal article" date="2023" name="Int. J. Syst. Evol. Microbiol.">
        <title>&lt;i&gt;Shewanella septentrionalis&lt;/i&gt; sp. nov. and &lt;i&gt;Shewanella holmiensis&lt;/i&gt; sp. nov., isolated from Baltic Sea water and sediments.</title>
        <authorList>
            <person name="Martin-Rodriguez A.J."/>
            <person name="Thorell K."/>
            <person name="Joffre E."/>
            <person name="Jensie-Markopoulos S."/>
            <person name="Moore E.R.B."/>
            <person name="Sjoling A."/>
        </authorList>
    </citation>
    <scope>NUCLEOTIDE SEQUENCE</scope>
    <source>
        <strain evidence="5">SP1S2-7</strain>
    </source>
</reference>
<keyword evidence="3 5" id="KW-0378">Hydrolase</keyword>
<dbReference type="GO" id="GO:0016788">
    <property type="term" value="F:hydrolase activity, acting on ester bonds"/>
    <property type="evidence" value="ECO:0007669"/>
    <property type="project" value="InterPro"/>
</dbReference>
<dbReference type="SUPFAM" id="SSF51556">
    <property type="entry name" value="Metallo-dependent hydrolases"/>
    <property type="match status" value="1"/>
</dbReference>
<feature type="binding site" evidence="4">
    <location>
        <position position="206"/>
    </location>
    <ligand>
        <name>a divalent metal cation</name>
        <dbReference type="ChEBI" id="CHEBI:60240"/>
        <label>1</label>
    </ligand>
</feature>
<evidence type="ECO:0000313" key="5">
    <source>
        <dbReference type="EMBL" id="MCT7940874.1"/>
    </source>
</evidence>
<organism evidence="5 6">
    <name type="scientific">Shewanella holmiensis</name>
    <dbReference type="NCBI Taxonomy" id="2952222"/>
    <lineage>
        <taxon>Bacteria</taxon>
        <taxon>Pseudomonadati</taxon>
        <taxon>Pseudomonadota</taxon>
        <taxon>Gammaproteobacteria</taxon>
        <taxon>Alteromonadales</taxon>
        <taxon>Shewanellaceae</taxon>
        <taxon>Shewanella</taxon>
    </lineage>
</organism>
<feature type="binding site" evidence="4">
    <location>
        <position position="156"/>
    </location>
    <ligand>
        <name>a divalent metal cation</name>
        <dbReference type="ChEBI" id="CHEBI:60240"/>
        <label>2</label>
    </ligand>
</feature>
<protein>
    <submittedName>
        <fullName evidence="5">TatD family hydrolase</fullName>
    </submittedName>
</protein>
<keyword evidence="6" id="KW-1185">Reference proteome</keyword>
<keyword evidence="2 4" id="KW-0479">Metal-binding</keyword>
<dbReference type="Pfam" id="PF01026">
    <property type="entry name" value="TatD_DNase"/>
    <property type="match status" value="1"/>
</dbReference>
<dbReference type="PANTHER" id="PTHR46124:SF3">
    <property type="entry name" value="HYDROLASE"/>
    <property type="match status" value="1"/>
</dbReference>
<evidence type="ECO:0000313" key="6">
    <source>
        <dbReference type="Proteomes" id="UP001155546"/>
    </source>
</evidence>
<sequence>MKQTFFDAHAHLDFAEFDHDRDALFIEMNARGIDKVLIPGVSPERWSRQLEIANQYQCYFGLGIHPWFIPSSIDEAITKLEQQINHNLINPLFVAIGECGLDKLRPNFPAQVELCLKQVLLAKKYHLPVILHAVKCHTELIALLTKSKLTHGGVIHGFYGSVEVAKHYQLLGFKLGIGGLLLNPMAKKLHHVVSELPLETFVIETDSPSMTPLNSPEKRNSPLILPSIIEKIAFLRKKSTVPILEQVNKNTLQLYEL</sequence>
<evidence type="ECO:0000256" key="3">
    <source>
        <dbReference type="ARBA" id="ARBA00022801"/>
    </source>
</evidence>
<evidence type="ECO:0000256" key="1">
    <source>
        <dbReference type="ARBA" id="ARBA00009275"/>
    </source>
</evidence>
<gene>
    <name evidence="5" type="ORF">NE535_03540</name>
</gene>
<dbReference type="EMBL" id="JAMTCD010000003">
    <property type="protein sequence ID" value="MCT7940874.1"/>
    <property type="molecule type" value="Genomic_DNA"/>
</dbReference>